<evidence type="ECO:0000256" key="5">
    <source>
        <dbReference type="ARBA" id="ARBA00023002"/>
    </source>
</evidence>
<dbReference type="Proteomes" id="UP000515153">
    <property type="component" value="Unplaced"/>
</dbReference>
<dbReference type="PROSITE" id="PS00086">
    <property type="entry name" value="CYTOCHROME_P450"/>
    <property type="match status" value="1"/>
</dbReference>
<dbReference type="PRINTS" id="PR00463">
    <property type="entry name" value="EP450I"/>
</dbReference>
<sequence length="504" mass="56986">MAQLQLVASILSFAAGCSISHCVVGLFLLLTSYLVLGAFYNVYFHSLSRYPGPRLWAASQIPYALHFALGDGHLAIQRLHQRYGKTVRVAPDRLSLHDPDAWQEVMGHHKDRGENAKAPGFYDPNNIVGADLRSHARHRKLLSVGFSARFLMEQQAVVSEYVGLMVKRLREIGRDGAKALDMVTWLNCTTFDIGGDVMFGESFGCLRNGAYHPWVALIVENVQFGAYTYAIAQFPLIARLIKACVPKSVEKRMEKHVGYIVDLVDKRLAADSTRLDLMRAMSNAQEGQSMSKLEIYSNTGTLVVAGAETTSSALSAILFYLLKTPKTLQKLVDEVRGAFETEIDIKFLDLQNLTYLNACIREGLRMYPPLATGFPRITPPQGTVLFGEYLPPKPQTIIDIWQWPMSRSNEYFKDADKYVPERWMSDPEYESDVRQASQPFSFGPRDCMGKPLAYAEMRAILAHLVWNFDMKLADDSKDWDKRQKVLMVWLKPPLNVYMKPVVRK</sequence>
<evidence type="ECO:0000256" key="1">
    <source>
        <dbReference type="ARBA" id="ARBA00001971"/>
    </source>
</evidence>
<keyword evidence="6 8" id="KW-0408">Iron</keyword>
<accession>A0A6P8BFZ9</accession>
<dbReference type="GO" id="GO:0016705">
    <property type="term" value="F:oxidoreductase activity, acting on paired donors, with incorporation or reduction of molecular oxygen"/>
    <property type="evidence" value="ECO:0007669"/>
    <property type="project" value="InterPro"/>
</dbReference>
<evidence type="ECO:0000256" key="4">
    <source>
        <dbReference type="ARBA" id="ARBA00022723"/>
    </source>
</evidence>
<keyword evidence="3 8" id="KW-0349">Heme</keyword>
<dbReference type="InterPro" id="IPR017972">
    <property type="entry name" value="Cyt_P450_CS"/>
</dbReference>
<comment type="similarity">
    <text evidence="2 9">Belongs to the cytochrome P450 family.</text>
</comment>
<dbReference type="PANTHER" id="PTHR24305:SF230">
    <property type="entry name" value="P450, PUTATIVE (EUROFUNG)-RELATED"/>
    <property type="match status" value="1"/>
</dbReference>
<evidence type="ECO:0000256" key="3">
    <source>
        <dbReference type="ARBA" id="ARBA00022617"/>
    </source>
</evidence>
<dbReference type="RefSeq" id="XP_030986198.1">
    <property type="nucleotide sequence ID" value="XM_031122136.1"/>
</dbReference>
<evidence type="ECO:0000256" key="7">
    <source>
        <dbReference type="ARBA" id="ARBA00023033"/>
    </source>
</evidence>
<dbReference type="SUPFAM" id="SSF48264">
    <property type="entry name" value="Cytochrome P450"/>
    <property type="match status" value="1"/>
</dbReference>
<dbReference type="InterPro" id="IPR050121">
    <property type="entry name" value="Cytochrome_P450_monoxygenase"/>
</dbReference>
<dbReference type="KEGG" id="pgri:PgNI_02068"/>
<reference evidence="11" key="3">
    <citation type="submission" date="2025-08" db="UniProtKB">
        <authorList>
            <consortium name="RefSeq"/>
        </authorList>
    </citation>
    <scope>IDENTIFICATION</scope>
    <source>
        <strain evidence="11">NI907</strain>
    </source>
</reference>
<dbReference type="PANTHER" id="PTHR24305">
    <property type="entry name" value="CYTOCHROME P450"/>
    <property type="match status" value="1"/>
</dbReference>
<dbReference type="GeneID" id="41957048"/>
<dbReference type="CDD" id="cd11058">
    <property type="entry name" value="CYP60B-like"/>
    <property type="match status" value="1"/>
</dbReference>
<keyword evidence="4 8" id="KW-0479">Metal-binding</keyword>
<evidence type="ECO:0008006" key="12">
    <source>
        <dbReference type="Google" id="ProtNLM"/>
    </source>
</evidence>
<dbReference type="InterPro" id="IPR002401">
    <property type="entry name" value="Cyt_P450_E_grp-I"/>
</dbReference>
<evidence type="ECO:0000256" key="9">
    <source>
        <dbReference type="RuleBase" id="RU000461"/>
    </source>
</evidence>
<dbReference type="Pfam" id="PF00067">
    <property type="entry name" value="p450"/>
    <property type="match status" value="1"/>
</dbReference>
<keyword evidence="5 9" id="KW-0560">Oxidoreductase</keyword>
<dbReference type="GO" id="GO:0020037">
    <property type="term" value="F:heme binding"/>
    <property type="evidence" value="ECO:0007669"/>
    <property type="project" value="InterPro"/>
</dbReference>
<gene>
    <name evidence="11" type="ORF">PgNI_02068</name>
</gene>
<comment type="cofactor">
    <cofactor evidence="1 8">
        <name>heme</name>
        <dbReference type="ChEBI" id="CHEBI:30413"/>
    </cofactor>
</comment>
<dbReference type="InterPro" id="IPR001128">
    <property type="entry name" value="Cyt_P450"/>
</dbReference>
<evidence type="ECO:0000256" key="6">
    <source>
        <dbReference type="ARBA" id="ARBA00023004"/>
    </source>
</evidence>
<evidence type="ECO:0000313" key="11">
    <source>
        <dbReference type="RefSeq" id="XP_030986198.1"/>
    </source>
</evidence>
<dbReference type="Gene3D" id="1.10.630.10">
    <property type="entry name" value="Cytochrome P450"/>
    <property type="match status" value="1"/>
</dbReference>
<organism evidence="10 11">
    <name type="scientific">Pyricularia grisea</name>
    <name type="common">Crabgrass-specific blast fungus</name>
    <name type="synonym">Magnaporthe grisea</name>
    <dbReference type="NCBI Taxonomy" id="148305"/>
    <lineage>
        <taxon>Eukaryota</taxon>
        <taxon>Fungi</taxon>
        <taxon>Dikarya</taxon>
        <taxon>Ascomycota</taxon>
        <taxon>Pezizomycotina</taxon>
        <taxon>Sordariomycetes</taxon>
        <taxon>Sordariomycetidae</taxon>
        <taxon>Magnaporthales</taxon>
        <taxon>Pyriculariaceae</taxon>
        <taxon>Pyricularia</taxon>
    </lineage>
</organism>
<dbReference type="GO" id="GO:0004497">
    <property type="term" value="F:monooxygenase activity"/>
    <property type="evidence" value="ECO:0007669"/>
    <property type="project" value="UniProtKB-KW"/>
</dbReference>
<reference evidence="11" key="2">
    <citation type="submission" date="2019-10" db="EMBL/GenBank/DDBJ databases">
        <authorList>
            <consortium name="NCBI Genome Project"/>
        </authorList>
    </citation>
    <scope>NUCLEOTIDE SEQUENCE</scope>
    <source>
        <strain evidence="11">NI907</strain>
    </source>
</reference>
<dbReference type="AlphaFoldDB" id="A0A6P8BFZ9"/>
<keyword evidence="10" id="KW-1185">Reference proteome</keyword>
<dbReference type="OrthoDB" id="1470350at2759"/>
<protein>
    <recommendedName>
        <fullName evidence="12">Isotrichodermin C-15 hydroxylase</fullName>
    </recommendedName>
</protein>
<reference evidence="11" key="1">
    <citation type="journal article" date="2019" name="Mol. Biol. Evol.">
        <title>Blast fungal genomes show frequent chromosomal changes, gene gains and losses, and effector gene turnover.</title>
        <authorList>
            <person name="Gomez Luciano L.B."/>
            <person name="Jason Tsai I."/>
            <person name="Chuma I."/>
            <person name="Tosa Y."/>
            <person name="Chen Y.H."/>
            <person name="Li J.Y."/>
            <person name="Li M.Y."/>
            <person name="Jade Lu M.Y."/>
            <person name="Nakayashiki H."/>
            <person name="Li W.H."/>
        </authorList>
    </citation>
    <scope>NUCLEOTIDE SEQUENCE</scope>
    <source>
        <strain evidence="11">NI907</strain>
    </source>
</reference>
<keyword evidence="7 9" id="KW-0503">Monooxygenase</keyword>
<feature type="binding site" description="axial binding residue" evidence="8">
    <location>
        <position position="447"/>
    </location>
    <ligand>
        <name>heme</name>
        <dbReference type="ChEBI" id="CHEBI:30413"/>
    </ligand>
    <ligandPart>
        <name>Fe</name>
        <dbReference type="ChEBI" id="CHEBI:18248"/>
    </ligandPart>
</feature>
<dbReference type="GO" id="GO:0005506">
    <property type="term" value="F:iron ion binding"/>
    <property type="evidence" value="ECO:0007669"/>
    <property type="project" value="InterPro"/>
</dbReference>
<evidence type="ECO:0000256" key="8">
    <source>
        <dbReference type="PIRSR" id="PIRSR602401-1"/>
    </source>
</evidence>
<name>A0A6P8BFZ9_PYRGI</name>
<evidence type="ECO:0000256" key="2">
    <source>
        <dbReference type="ARBA" id="ARBA00010617"/>
    </source>
</evidence>
<proteinExistence type="inferred from homology"/>
<evidence type="ECO:0000313" key="10">
    <source>
        <dbReference type="Proteomes" id="UP000515153"/>
    </source>
</evidence>
<dbReference type="InterPro" id="IPR036396">
    <property type="entry name" value="Cyt_P450_sf"/>
</dbReference>
<dbReference type="PRINTS" id="PR00385">
    <property type="entry name" value="P450"/>
</dbReference>